<keyword evidence="3" id="KW-1185">Reference proteome</keyword>
<name>A0A074ZMC2_OPIVI</name>
<organism evidence="2 3">
    <name type="scientific">Opisthorchis viverrini</name>
    <name type="common">Southeast Asian liver fluke</name>
    <dbReference type="NCBI Taxonomy" id="6198"/>
    <lineage>
        <taxon>Eukaryota</taxon>
        <taxon>Metazoa</taxon>
        <taxon>Spiralia</taxon>
        <taxon>Lophotrochozoa</taxon>
        <taxon>Platyhelminthes</taxon>
        <taxon>Trematoda</taxon>
        <taxon>Digenea</taxon>
        <taxon>Opisthorchiida</taxon>
        <taxon>Opisthorchiata</taxon>
        <taxon>Opisthorchiidae</taxon>
        <taxon>Opisthorchis</taxon>
    </lineage>
</organism>
<reference evidence="2 3" key="1">
    <citation type="submission" date="2013-11" db="EMBL/GenBank/DDBJ databases">
        <title>Opisthorchis viverrini - life in the bile duct.</title>
        <authorList>
            <person name="Young N.D."/>
            <person name="Nagarajan N."/>
            <person name="Lin S.J."/>
            <person name="Korhonen P.K."/>
            <person name="Jex A.R."/>
            <person name="Hall R.S."/>
            <person name="Safavi-Hemami H."/>
            <person name="Kaewkong W."/>
            <person name="Bertrand D."/>
            <person name="Gao S."/>
            <person name="Seet Q."/>
            <person name="Wongkham S."/>
            <person name="Teh B.T."/>
            <person name="Wongkham C."/>
            <person name="Intapan P.M."/>
            <person name="Maleewong W."/>
            <person name="Yang X."/>
            <person name="Hu M."/>
            <person name="Wang Z."/>
            <person name="Hofmann A."/>
            <person name="Sternberg P.W."/>
            <person name="Tan P."/>
            <person name="Wang J."/>
            <person name="Gasser R.B."/>
        </authorList>
    </citation>
    <scope>NUCLEOTIDE SEQUENCE [LARGE SCALE GENOMIC DNA]</scope>
</reference>
<dbReference type="AlphaFoldDB" id="A0A074ZMC2"/>
<sequence>MKKEGIWYSSDIILIIRHNKSSSGNEADGTDRTRHSFYGKPEARETSRVFITNLKGSETSNSPCMRPGCRSAELEVTPESYRMAPEESKRDPSCLFCSSISTKIGKANYTSPTIDGHVDLG</sequence>
<dbReference type="RefSeq" id="XP_009168085.1">
    <property type="nucleotide sequence ID" value="XM_009169821.1"/>
</dbReference>
<dbReference type="Proteomes" id="UP000054324">
    <property type="component" value="Unassembled WGS sequence"/>
</dbReference>
<dbReference type="GeneID" id="20319135"/>
<accession>A0A074ZMC2</accession>
<feature type="region of interest" description="Disordered" evidence="1">
    <location>
        <begin position="19"/>
        <end position="42"/>
    </location>
</feature>
<proteinExistence type="predicted"/>
<protein>
    <submittedName>
        <fullName evidence="2">Uncharacterized protein</fullName>
    </submittedName>
</protein>
<dbReference type="KEGG" id="ovi:T265_04953"/>
<dbReference type="CTD" id="20319135"/>
<evidence type="ECO:0000256" key="1">
    <source>
        <dbReference type="SAM" id="MobiDB-lite"/>
    </source>
</evidence>
<evidence type="ECO:0000313" key="2">
    <source>
        <dbReference type="EMBL" id="KER28201.1"/>
    </source>
</evidence>
<dbReference type="EMBL" id="KL596705">
    <property type="protein sequence ID" value="KER28201.1"/>
    <property type="molecule type" value="Genomic_DNA"/>
</dbReference>
<evidence type="ECO:0000313" key="3">
    <source>
        <dbReference type="Proteomes" id="UP000054324"/>
    </source>
</evidence>
<gene>
    <name evidence="2" type="ORF">T265_04953</name>
</gene>